<sequence length="149" mass="16982">MYQRSCDMGLGVPFNIASYALLTYMIAHVCDLVPGDFIHVLGDTHVYSTHVRPLQEQLQKLPKPFPILKINPEKNNIDSFVASDFKLIGYDPHKKIEMKMAGQLLEAYGDVMTYTDSKIKKKRALLVGYNLKMICSENPLVPHRCWVVL</sequence>
<evidence type="ECO:0000256" key="3">
    <source>
        <dbReference type="ARBA" id="ARBA00022679"/>
    </source>
</evidence>
<feature type="non-terminal residue" evidence="5">
    <location>
        <position position="1"/>
    </location>
</feature>
<dbReference type="SUPFAM" id="SSF55831">
    <property type="entry name" value="Thymidylate synthase/dCMP hydroxymethylase"/>
    <property type="match status" value="1"/>
</dbReference>
<dbReference type="EMBL" id="JABFAA010000005">
    <property type="protein sequence ID" value="MBA0683028.1"/>
    <property type="molecule type" value="Genomic_DNA"/>
</dbReference>
<dbReference type="GO" id="GO:0006231">
    <property type="term" value="P:dTMP biosynthetic process"/>
    <property type="evidence" value="ECO:0007669"/>
    <property type="project" value="InterPro"/>
</dbReference>
<dbReference type="Pfam" id="PF00303">
    <property type="entry name" value="Thymidylat_synt"/>
    <property type="match status" value="1"/>
</dbReference>
<feature type="domain" description="Thymidylate synthase/dCMP hydroxymethylase" evidence="4">
    <location>
        <begin position="1"/>
        <end position="101"/>
    </location>
</feature>
<evidence type="ECO:0000259" key="4">
    <source>
        <dbReference type="Pfam" id="PF00303"/>
    </source>
</evidence>
<evidence type="ECO:0000256" key="2">
    <source>
        <dbReference type="ARBA" id="ARBA00022603"/>
    </source>
</evidence>
<keyword evidence="2" id="KW-0489">Methyltransferase</keyword>
<dbReference type="GO" id="GO:0032259">
    <property type="term" value="P:methylation"/>
    <property type="evidence" value="ECO:0007669"/>
    <property type="project" value="UniProtKB-KW"/>
</dbReference>
<evidence type="ECO:0000256" key="1">
    <source>
        <dbReference type="ARBA" id="ARBA00011947"/>
    </source>
</evidence>
<dbReference type="InterPro" id="IPR000398">
    <property type="entry name" value="Thymidylate_synthase"/>
</dbReference>
<gene>
    <name evidence="5" type="ORF">Goari_024707</name>
</gene>
<dbReference type="NCBIfam" id="TIGR03284">
    <property type="entry name" value="thym_sym"/>
    <property type="match status" value="1"/>
</dbReference>
<dbReference type="PANTHER" id="PTHR11548:SF2">
    <property type="entry name" value="THYMIDYLATE SYNTHASE"/>
    <property type="match status" value="1"/>
</dbReference>
<organism evidence="5 6">
    <name type="scientific">Gossypium aridum</name>
    <name type="common">American cotton</name>
    <name type="synonym">Erioxylum aridum</name>
    <dbReference type="NCBI Taxonomy" id="34290"/>
    <lineage>
        <taxon>Eukaryota</taxon>
        <taxon>Viridiplantae</taxon>
        <taxon>Streptophyta</taxon>
        <taxon>Embryophyta</taxon>
        <taxon>Tracheophyta</taxon>
        <taxon>Spermatophyta</taxon>
        <taxon>Magnoliopsida</taxon>
        <taxon>eudicotyledons</taxon>
        <taxon>Gunneridae</taxon>
        <taxon>Pentapetalae</taxon>
        <taxon>rosids</taxon>
        <taxon>malvids</taxon>
        <taxon>Malvales</taxon>
        <taxon>Malvaceae</taxon>
        <taxon>Malvoideae</taxon>
        <taxon>Gossypium</taxon>
    </lineage>
</organism>
<dbReference type="InterPro" id="IPR036926">
    <property type="entry name" value="Thymidate_synth/dCMP_Mease_sf"/>
</dbReference>
<name>A0A7J8X6Y7_GOSAI</name>
<dbReference type="Gene3D" id="3.30.572.10">
    <property type="entry name" value="Thymidylate synthase/dCMP hydroxymethylase domain"/>
    <property type="match status" value="1"/>
</dbReference>
<dbReference type="Proteomes" id="UP000593577">
    <property type="component" value="Unassembled WGS sequence"/>
</dbReference>
<dbReference type="PANTHER" id="PTHR11548">
    <property type="entry name" value="THYMIDYLATE SYNTHASE 1"/>
    <property type="match status" value="1"/>
</dbReference>
<comment type="caution">
    <text evidence="5">The sequence shown here is derived from an EMBL/GenBank/DDBJ whole genome shotgun (WGS) entry which is preliminary data.</text>
</comment>
<dbReference type="InterPro" id="IPR045097">
    <property type="entry name" value="Thymidate_synth/dCMP_Mease"/>
</dbReference>
<dbReference type="GO" id="GO:0005739">
    <property type="term" value="C:mitochondrion"/>
    <property type="evidence" value="ECO:0007669"/>
    <property type="project" value="TreeGrafter"/>
</dbReference>
<evidence type="ECO:0000313" key="6">
    <source>
        <dbReference type="Proteomes" id="UP000593577"/>
    </source>
</evidence>
<dbReference type="GO" id="GO:0004799">
    <property type="term" value="F:thymidylate synthase activity"/>
    <property type="evidence" value="ECO:0007669"/>
    <property type="project" value="UniProtKB-EC"/>
</dbReference>
<dbReference type="GO" id="GO:0004146">
    <property type="term" value="F:dihydrofolate reductase activity"/>
    <property type="evidence" value="ECO:0007669"/>
    <property type="project" value="TreeGrafter"/>
</dbReference>
<dbReference type="AlphaFoldDB" id="A0A7J8X6Y7"/>
<keyword evidence="3" id="KW-0808">Transferase</keyword>
<keyword evidence="6" id="KW-1185">Reference proteome</keyword>
<dbReference type="InterPro" id="IPR023451">
    <property type="entry name" value="Thymidate_synth/dCMP_Mease_dom"/>
</dbReference>
<accession>A0A7J8X6Y7</accession>
<proteinExistence type="predicted"/>
<dbReference type="GO" id="GO:0005829">
    <property type="term" value="C:cytosol"/>
    <property type="evidence" value="ECO:0007669"/>
    <property type="project" value="TreeGrafter"/>
</dbReference>
<protein>
    <recommendedName>
        <fullName evidence="1">thymidylate synthase</fullName>
        <ecNumber evidence="1">2.1.1.45</ecNumber>
    </recommendedName>
</protein>
<dbReference type="EC" id="2.1.1.45" evidence="1"/>
<reference evidence="5 6" key="1">
    <citation type="journal article" date="2019" name="Genome Biol. Evol.">
        <title>Insights into the evolution of the New World diploid cottons (Gossypium, subgenus Houzingenia) based on genome sequencing.</title>
        <authorList>
            <person name="Grover C.E."/>
            <person name="Arick M.A. 2nd"/>
            <person name="Thrash A."/>
            <person name="Conover J.L."/>
            <person name="Sanders W.S."/>
            <person name="Peterson D.G."/>
            <person name="Frelichowski J.E."/>
            <person name="Scheffler J.A."/>
            <person name="Scheffler B.E."/>
            <person name="Wendel J.F."/>
        </authorList>
    </citation>
    <scope>NUCLEOTIDE SEQUENCE [LARGE SCALE GENOMIC DNA]</scope>
    <source>
        <strain evidence="5">185</strain>
        <tissue evidence="5">Leaf</tissue>
    </source>
</reference>
<evidence type="ECO:0000313" key="5">
    <source>
        <dbReference type="EMBL" id="MBA0683028.1"/>
    </source>
</evidence>